<dbReference type="VEuPathDB" id="TriTrypDB:TCSYLVIO_009950"/>
<dbReference type="VEuPathDB" id="TriTrypDB:TcCL_NonESM02673"/>
<gene>
    <name evidence="2" type="ORF">C3747_66g81</name>
</gene>
<reference evidence="2 3" key="1">
    <citation type="journal article" date="2018" name="Microb. Genom.">
        <title>Expanding an expanded genome: long-read sequencing of Trypanosoma cruzi.</title>
        <authorList>
            <person name="Berna L."/>
            <person name="Rodriguez M."/>
            <person name="Chiribao M.L."/>
            <person name="Parodi-Talice A."/>
            <person name="Pita S."/>
            <person name="Rijo G."/>
            <person name="Alvarez-Valin F."/>
            <person name="Robello C."/>
        </authorList>
    </citation>
    <scope>NUCLEOTIDE SEQUENCE [LARGE SCALE GENOMIC DNA]</scope>
    <source>
        <strain evidence="2 3">TCC</strain>
    </source>
</reference>
<feature type="compositionally biased region" description="Pro residues" evidence="1">
    <location>
        <begin position="90"/>
        <end position="99"/>
    </location>
</feature>
<dbReference type="VEuPathDB" id="TriTrypDB:TcBrA4_0019570"/>
<proteinExistence type="predicted"/>
<dbReference type="OrthoDB" id="247084at2759"/>
<feature type="compositionally biased region" description="Basic and acidic residues" evidence="1">
    <location>
        <begin position="112"/>
        <end position="121"/>
    </location>
</feature>
<name>A0A2V2WQ47_TRYCR</name>
<dbReference type="VEuPathDB" id="TriTrypDB:C4B63_21g79"/>
<dbReference type="VEuPathDB" id="TriTrypDB:ECC02_003084"/>
<dbReference type="Gene3D" id="1.25.40.10">
    <property type="entry name" value="Tetratricopeptide repeat domain"/>
    <property type="match status" value="1"/>
</dbReference>
<dbReference type="EMBL" id="PRFC01000066">
    <property type="protein sequence ID" value="PWV10748.1"/>
    <property type="molecule type" value="Genomic_DNA"/>
</dbReference>
<comment type="caution">
    <text evidence="2">The sequence shown here is derived from an EMBL/GenBank/DDBJ whole genome shotgun (WGS) entry which is preliminary data.</text>
</comment>
<dbReference type="VEuPathDB" id="TriTrypDB:TcG_02218"/>
<dbReference type="InterPro" id="IPR011990">
    <property type="entry name" value="TPR-like_helical_dom_sf"/>
</dbReference>
<feature type="region of interest" description="Disordered" evidence="1">
    <location>
        <begin position="62"/>
        <end position="148"/>
    </location>
</feature>
<dbReference type="Proteomes" id="UP000246078">
    <property type="component" value="Unassembled WGS sequence"/>
</dbReference>
<dbReference type="OMA" id="YMRDIDL"/>
<dbReference type="VEuPathDB" id="TriTrypDB:TCDM_03273"/>
<organism evidence="2 3">
    <name type="scientific">Trypanosoma cruzi</name>
    <dbReference type="NCBI Taxonomy" id="5693"/>
    <lineage>
        <taxon>Eukaryota</taxon>
        <taxon>Discoba</taxon>
        <taxon>Euglenozoa</taxon>
        <taxon>Kinetoplastea</taxon>
        <taxon>Metakinetoplastina</taxon>
        <taxon>Trypanosomatida</taxon>
        <taxon>Trypanosomatidae</taxon>
        <taxon>Trypanosoma</taxon>
        <taxon>Schizotrypanum</taxon>
    </lineage>
</organism>
<dbReference type="AlphaFoldDB" id="A0A2V2WQ47"/>
<dbReference type="VEuPathDB" id="TriTrypDB:BCY84_05351"/>
<accession>A0A2V2WQ47</accession>
<evidence type="ECO:0000256" key="1">
    <source>
        <dbReference type="SAM" id="MobiDB-lite"/>
    </source>
</evidence>
<sequence>MPLFQRIVHAAAPPSHVVGLRRRCFCLFTRRQMMGNGPYGGENIIHSRRLISSSSNNGSGIGIVGAGGGRSISGTRDGGRRRGDLVTGNSPPPRPPPTSPAATPGGVQYGVRRQEEMDAGERRRRTEQRATDAQRRGEEPVGAAAASEMERWWPKENQNWSGRMFSSPFDKNKRKLDGMFVPEVKEVPSPTRPLEVSYAEDNFFVNPDFHMADEVFDEARRFVPPPSFDPAIDEIDDEGFVDGQVMFDIQKALEEDKKRLEAFGNPILVEDQVDYLLEPQREGMENMQQRQEFNGFVHWGLLHGAHMILEENHDYKKAHEFVNRYMRDIDMFQKWLEHPKVRAHIEKKFGIDMHAKFDKLMALVMAMYARSKIQVYEDDPAGALKSLTACMGFISEGADLKKERHRKAIGAVLAARGMVYCKLKSYERADDDITRALSFVNQKRCATLFQLRAEAREALGRIEDARLDEERAAEIWENAEVISPGMDGKPYKFVL</sequence>
<dbReference type="VEuPathDB" id="TriTrypDB:TcCLB.509567.10"/>
<evidence type="ECO:0000313" key="3">
    <source>
        <dbReference type="Proteomes" id="UP000246078"/>
    </source>
</evidence>
<dbReference type="VEuPathDB" id="TriTrypDB:TcYC6_0064230"/>
<dbReference type="VEuPathDB" id="TriTrypDB:TcCLB.508987.20"/>
<dbReference type="SUPFAM" id="SSF48452">
    <property type="entry name" value="TPR-like"/>
    <property type="match status" value="1"/>
</dbReference>
<evidence type="ECO:0000313" key="2">
    <source>
        <dbReference type="EMBL" id="PWV10748.1"/>
    </source>
</evidence>
<dbReference type="FunFam" id="1.25.40.10:FF:001875">
    <property type="entry name" value="Uncharacterized protein"/>
    <property type="match status" value="1"/>
</dbReference>
<dbReference type="VEuPathDB" id="TriTrypDB:C3747_66g81"/>
<feature type="compositionally biased region" description="Gly residues" evidence="1">
    <location>
        <begin position="62"/>
        <end position="71"/>
    </location>
</feature>
<feature type="compositionally biased region" description="Basic and acidic residues" evidence="1">
    <location>
        <begin position="127"/>
        <end position="139"/>
    </location>
</feature>
<dbReference type="VEuPathDB" id="TriTrypDB:Tc_MARK_9776"/>
<protein>
    <submittedName>
        <fullName evidence="2">Uncharacterized protein</fullName>
    </submittedName>
</protein>